<evidence type="ECO:0000256" key="1">
    <source>
        <dbReference type="SAM" id="MobiDB-lite"/>
    </source>
</evidence>
<dbReference type="AlphaFoldDB" id="A0A4S8S4K6"/>
<comment type="caution">
    <text evidence="2">The sequence shown here is derived from an EMBL/GenBank/DDBJ whole genome shotgun (WGS) entry which is preliminary data.</text>
</comment>
<reference evidence="2 3" key="1">
    <citation type="submission" date="2018-10" db="EMBL/GenBank/DDBJ databases">
        <title>Fifty Aureobasidium pullulans genomes reveal a recombining polyextremotolerant generalist.</title>
        <authorList>
            <person name="Gostincar C."/>
            <person name="Turk M."/>
            <person name="Zajc J."/>
            <person name="Gunde-Cimerman N."/>
        </authorList>
    </citation>
    <scope>NUCLEOTIDE SEQUENCE [LARGE SCALE GENOMIC DNA]</scope>
    <source>
        <strain evidence="2 3">EXF-11900</strain>
    </source>
</reference>
<feature type="region of interest" description="Disordered" evidence="1">
    <location>
        <begin position="31"/>
        <end position="88"/>
    </location>
</feature>
<name>A0A4S8S4K6_AURPU</name>
<evidence type="ECO:0000313" key="2">
    <source>
        <dbReference type="EMBL" id="THV65068.1"/>
    </source>
</evidence>
<organism evidence="2 3">
    <name type="scientific">Aureobasidium pullulans</name>
    <name type="common">Black yeast</name>
    <name type="synonym">Pullularia pullulans</name>
    <dbReference type="NCBI Taxonomy" id="5580"/>
    <lineage>
        <taxon>Eukaryota</taxon>
        <taxon>Fungi</taxon>
        <taxon>Dikarya</taxon>
        <taxon>Ascomycota</taxon>
        <taxon>Pezizomycotina</taxon>
        <taxon>Dothideomycetes</taxon>
        <taxon>Dothideomycetidae</taxon>
        <taxon>Dothideales</taxon>
        <taxon>Saccotheciaceae</taxon>
        <taxon>Aureobasidium</taxon>
    </lineage>
</organism>
<feature type="compositionally biased region" description="Low complexity" evidence="1">
    <location>
        <begin position="50"/>
        <end position="60"/>
    </location>
</feature>
<evidence type="ECO:0000313" key="3">
    <source>
        <dbReference type="Proteomes" id="UP000304951"/>
    </source>
</evidence>
<accession>A0A4S8S4K6</accession>
<dbReference type="Proteomes" id="UP000304951">
    <property type="component" value="Unassembled WGS sequence"/>
</dbReference>
<feature type="compositionally biased region" description="Polar residues" evidence="1">
    <location>
        <begin position="127"/>
        <end position="137"/>
    </location>
</feature>
<sequence>MSLYSLFITMTSFYASSPTVVLPAPSSQYFPHSQTYQPPTSVPNAFFKQTTLPTPSTSSTAGRKRSRDDDDDEEVNLVAPLPSPPMNRGEPIYGPGMTLNNLHGQSSTGTWVENTWVETPQIDPVATQASRPTMPSRKSQRRAPSGPDSDEIALMTEPSAHRRTGSVEPLIDEVTRLLGISWMRLDASEALQISAKAYTRWVCRHYPGLADIELWFENSSIPGYLGVATNRASGQKVFLLWSNDLKQAVLVTRDPTELISKLMSPQTIISSATESMFATDEPVADDSSDKASPSPTFAIPSIVPQAAAAMDVD</sequence>
<feature type="region of interest" description="Disordered" evidence="1">
    <location>
        <begin position="121"/>
        <end position="165"/>
    </location>
</feature>
<feature type="compositionally biased region" description="Polar residues" evidence="1">
    <location>
        <begin position="31"/>
        <end position="49"/>
    </location>
</feature>
<proteinExistence type="predicted"/>
<protein>
    <submittedName>
        <fullName evidence="2">Uncharacterized protein</fullName>
    </submittedName>
</protein>
<dbReference type="EMBL" id="QZAF01000717">
    <property type="protein sequence ID" value="THV65068.1"/>
    <property type="molecule type" value="Genomic_DNA"/>
</dbReference>
<gene>
    <name evidence="2" type="ORF">D6D28_09382</name>
</gene>